<dbReference type="Gene3D" id="1.10.1380.10">
    <property type="entry name" value="Neutral endopeptidase , domain2"/>
    <property type="match status" value="1"/>
</dbReference>
<evidence type="ECO:0000313" key="10">
    <source>
        <dbReference type="Proteomes" id="UP001163046"/>
    </source>
</evidence>
<keyword evidence="4" id="KW-0378">Hydrolase</keyword>
<reference evidence="9" key="1">
    <citation type="submission" date="2023-01" db="EMBL/GenBank/DDBJ databases">
        <title>Genome assembly of the deep-sea coral Lophelia pertusa.</title>
        <authorList>
            <person name="Herrera S."/>
            <person name="Cordes E."/>
        </authorList>
    </citation>
    <scope>NUCLEOTIDE SEQUENCE</scope>
    <source>
        <strain evidence="9">USNM1676648</strain>
        <tissue evidence="9">Polyp</tissue>
    </source>
</reference>
<organism evidence="9 10">
    <name type="scientific">Desmophyllum pertusum</name>
    <dbReference type="NCBI Taxonomy" id="174260"/>
    <lineage>
        <taxon>Eukaryota</taxon>
        <taxon>Metazoa</taxon>
        <taxon>Cnidaria</taxon>
        <taxon>Anthozoa</taxon>
        <taxon>Hexacorallia</taxon>
        <taxon>Scleractinia</taxon>
        <taxon>Caryophylliina</taxon>
        <taxon>Caryophylliidae</taxon>
        <taxon>Desmophyllum</taxon>
    </lineage>
</organism>
<dbReference type="InterPro" id="IPR008753">
    <property type="entry name" value="Peptidase_M13_N"/>
</dbReference>
<keyword evidence="3" id="KW-0479">Metal-binding</keyword>
<evidence type="ECO:0000256" key="2">
    <source>
        <dbReference type="ARBA" id="ARBA00022670"/>
    </source>
</evidence>
<sequence>MEILRQVMKNAAANYSQRGIVPLEKLITQYGGWTVTGTGLNPWTVQEKMGYVLRDLNVQTLLSVSVATDPMDSSQHILRISYSSLGMGIKYYFDESNQGEQIRLAYKTYMKTVARLLGGGIGSDYKMMNIYNFESSIARGVQSKSVSDDMLESLRDIDGQRSGRSLDSVDKTIYDFCIDSKFDESVILYFLEIAFSKQKITFDGINKIYYPHSETYLTLFKTIAEQYKLTWAESPAEVNGYYSAQQNRIVFLAGILQSPFYRKMYPKYLNYGSLAMVIGHEITHGFDSQGRNFDKNGNFKDWWSTSSKNNFITRAYCLVQQYNGYEVFEKYINGIQTLNENIADNGGIKLAYDAYQSWVDDNKKRGAVT</sequence>
<dbReference type="GO" id="GO:0004222">
    <property type="term" value="F:metalloendopeptidase activity"/>
    <property type="evidence" value="ECO:0007669"/>
    <property type="project" value="InterPro"/>
</dbReference>
<dbReference type="PRINTS" id="PR00786">
    <property type="entry name" value="NEPRILYSIN"/>
</dbReference>
<accession>A0A9W9Z5D5</accession>
<evidence type="ECO:0000256" key="4">
    <source>
        <dbReference type="ARBA" id="ARBA00022801"/>
    </source>
</evidence>
<keyword evidence="2" id="KW-0645">Protease</keyword>
<dbReference type="InterPro" id="IPR018497">
    <property type="entry name" value="Peptidase_M13_C"/>
</dbReference>
<dbReference type="InterPro" id="IPR024079">
    <property type="entry name" value="MetalloPept_cat_dom_sf"/>
</dbReference>
<dbReference type="PANTHER" id="PTHR11733:SF240">
    <property type="entry name" value="GH14155P-RELATED"/>
    <property type="match status" value="1"/>
</dbReference>
<protein>
    <submittedName>
        <fullName evidence="9">Uncharacterized protein</fullName>
    </submittedName>
</protein>
<feature type="domain" description="Peptidase M13 C-terminal" evidence="7">
    <location>
        <begin position="239"/>
        <end position="359"/>
    </location>
</feature>
<evidence type="ECO:0000259" key="8">
    <source>
        <dbReference type="Pfam" id="PF05649"/>
    </source>
</evidence>
<evidence type="ECO:0000313" key="9">
    <source>
        <dbReference type="EMBL" id="KAJ7373659.1"/>
    </source>
</evidence>
<feature type="domain" description="Peptidase M13 N-terminal" evidence="8">
    <location>
        <begin position="15"/>
        <end position="147"/>
    </location>
</feature>
<evidence type="ECO:0000256" key="6">
    <source>
        <dbReference type="ARBA" id="ARBA00023049"/>
    </source>
</evidence>
<keyword evidence="6" id="KW-0482">Metalloprotease</keyword>
<dbReference type="AlphaFoldDB" id="A0A9W9Z5D5"/>
<dbReference type="GO" id="GO:0016485">
    <property type="term" value="P:protein processing"/>
    <property type="evidence" value="ECO:0007669"/>
    <property type="project" value="TreeGrafter"/>
</dbReference>
<dbReference type="InterPro" id="IPR000718">
    <property type="entry name" value="Peptidase_M13"/>
</dbReference>
<dbReference type="OrthoDB" id="6475849at2759"/>
<evidence type="ECO:0000259" key="7">
    <source>
        <dbReference type="Pfam" id="PF01431"/>
    </source>
</evidence>
<comment type="caution">
    <text evidence="9">The sequence shown here is derived from an EMBL/GenBank/DDBJ whole genome shotgun (WGS) entry which is preliminary data.</text>
</comment>
<dbReference type="InterPro" id="IPR042089">
    <property type="entry name" value="Peptidase_M13_dom_2"/>
</dbReference>
<keyword evidence="10" id="KW-1185">Reference proteome</keyword>
<gene>
    <name evidence="9" type="ORF">OS493_011268</name>
</gene>
<dbReference type="Gene3D" id="3.40.390.10">
    <property type="entry name" value="Collagenase (Catalytic Domain)"/>
    <property type="match status" value="1"/>
</dbReference>
<dbReference type="Pfam" id="PF05649">
    <property type="entry name" value="Peptidase_M13_N"/>
    <property type="match status" value="1"/>
</dbReference>
<dbReference type="GO" id="GO:0005886">
    <property type="term" value="C:plasma membrane"/>
    <property type="evidence" value="ECO:0007669"/>
    <property type="project" value="TreeGrafter"/>
</dbReference>
<dbReference type="Proteomes" id="UP001163046">
    <property type="component" value="Unassembled WGS sequence"/>
</dbReference>
<dbReference type="GO" id="GO:0046872">
    <property type="term" value="F:metal ion binding"/>
    <property type="evidence" value="ECO:0007669"/>
    <property type="project" value="UniProtKB-KW"/>
</dbReference>
<dbReference type="Pfam" id="PF01431">
    <property type="entry name" value="Peptidase_M13"/>
    <property type="match status" value="1"/>
</dbReference>
<name>A0A9W9Z5D5_9CNID</name>
<dbReference type="SUPFAM" id="SSF55486">
    <property type="entry name" value="Metalloproteases ('zincins'), catalytic domain"/>
    <property type="match status" value="1"/>
</dbReference>
<dbReference type="PANTHER" id="PTHR11733">
    <property type="entry name" value="ZINC METALLOPROTEASE FAMILY M13 NEPRILYSIN-RELATED"/>
    <property type="match status" value="1"/>
</dbReference>
<evidence type="ECO:0000256" key="5">
    <source>
        <dbReference type="ARBA" id="ARBA00022833"/>
    </source>
</evidence>
<evidence type="ECO:0000256" key="1">
    <source>
        <dbReference type="ARBA" id="ARBA00001947"/>
    </source>
</evidence>
<dbReference type="EMBL" id="MU826830">
    <property type="protein sequence ID" value="KAJ7373659.1"/>
    <property type="molecule type" value="Genomic_DNA"/>
</dbReference>
<comment type="cofactor">
    <cofactor evidence="1">
        <name>Zn(2+)</name>
        <dbReference type="ChEBI" id="CHEBI:29105"/>
    </cofactor>
</comment>
<dbReference type="PROSITE" id="PS51885">
    <property type="entry name" value="NEPRILYSIN"/>
    <property type="match status" value="1"/>
</dbReference>
<evidence type="ECO:0000256" key="3">
    <source>
        <dbReference type="ARBA" id="ARBA00022723"/>
    </source>
</evidence>
<proteinExistence type="predicted"/>
<keyword evidence="5" id="KW-0862">Zinc</keyword>